<dbReference type="PROSITE" id="PS50026">
    <property type="entry name" value="EGF_3"/>
    <property type="match status" value="1"/>
</dbReference>
<proteinExistence type="predicted"/>
<keyword evidence="1" id="KW-0245">EGF-like domain</keyword>
<keyword evidence="3" id="KW-1185">Reference proteome</keyword>
<comment type="caution">
    <text evidence="1">Lacks conserved residue(s) required for the propagation of feature annotation.</text>
</comment>
<accession>A0A7D9ELT6</accession>
<dbReference type="PROSITE" id="PS00022">
    <property type="entry name" value="EGF_1"/>
    <property type="match status" value="1"/>
</dbReference>
<dbReference type="InterPro" id="IPR036056">
    <property type="entry name" value="Fibrinogen-like_C"/>
</dbReference>
<reference evidence="2" key="1">
    <citation type="submission" date="2020-04" db="EMBL/GenBank/DDBJ databases">
        <authorList>
            <person name="Alioto T."/>
            <person name="Alioto T."/>
            <person name="Gomez Garrido J."/>
        </authorList>
    </citation>
    <scope>NUCLEOTIDE SEQUENCE</scope>
    <source>
        <strain evidence="2">A484AB</strain>
    </source>
</reference>
<evidence type="ECO:0000313" key="3">
    <source>
        <dbReference type="Proteomes" id="UP001152795"/>
    </source>
</evidence>
<name>A0A7D9ELT6_PARCT</name>
<evidence type="ECO:0000256" key="1">
    <source>
        <dbReference type="PROSITE-ProRule" id="PRU00076"/>
    </source>
</evidence>
<protein>
    <submittedName>
        <fullName evidence="2">Anion transporter 2, chloroplastic</fullName>
    </submittedName>
</protein>
<evidence type="ECO:0000313" key="2">
    <source>
        <dbReference type="EMBL" id="CAB4013482.1"/>
    </source>
</evidence>
<dbReference type="EMBL" id="CACRXK020007903">
    <property type="protein sequence ID" value="CAB4013482.1"/>
    <property type="molecule type" value="Genomic_DNA"/>
</dbReference>
<feature type="disulfide bond" evidence="1">
    <location>
        <begin position="138"/>
        <end position="147"/>
    </location>
</feature>
<keyword evidence="1" id="KW-1015">Disulfide bond</keyword>
<dbReference type="SUPFAM" id="SSF56496">
    <property type="entry name" value="Fibrinogen C-terminal domain-like"/>
    <property type="match status" value="1"/>
</dbReference>
<dbReference type="PROSITE" id="PS01186">
    <property type="entry name" value="EGF_2"/>
    <property type="match status" value="1"/>
</dbReference>
<dbReference type="Proteomes" id="UP001152795">
    <property type="component" value="Unassembled WGS sequence"/>
</dbReference>
<comment type="caution">
    <text evidence="2">The sequence shown here is derived from an EMBL/GenBank/DDBJ whole genome shotgun (WGS) entry which is preliminary data.</text>
</comment>
<gene>
    <name evidence="2" type="ORF">PACLA_8A079568</name>
</gene>
<dbReference type="OrthoDB" id="5954791at2759"/>
<sequence length="374" mass="43170">MFNGQPQLTIKALKNKKFNNSCLINEKTFNTGSIADCLEHCLEDCRCQSFQICGETKCQLCSSHKELKNSSLLHDNDTCIYAMYEMRHAQKFDNHCSTISCPKKYNCCQQQSDLCPSNKICKPFNSPKKPWKRFTCECRDGYRGNNCDKPIRSCGGYRSQKSGMYKVRSSVNDLLYEVYCHFDSDGAWTLVQSFSFANHTIENSVFRKPLSEDHPVSQNAVTWSGYRLSRTRMQFINQNSDLLRFTCAFEDGHDVDQTDYLQMSLEQLGDEKDITANNPNIVMSAYRGKIKETDLYLEGCKIKLHQKDDEVLHVHIDKNGNSCERFGDQKPDNSECVKFEYFSYFSDKDCLLPTHRCTQNEKSTSQLWFGKKPS</sequence>
<organism evidence="2 3">
    <name type="scientific">Paramuricea clavata</name>
    <name type="common">Red gorgonian</name>
    <name type="synonym">Violescent sea-whip</name>
    <dbReference type="NCBI Taxonomy" id="317549"/>
    <lineage>
        <taxon>Eukaryota</taxon>
        <taxon>Metazoa</taxon>
        <taxon>Cnidaria</taxon>
        <taxon>Anthozoa</taxon>
        <taxon>Octocorallia</taxon>
        <taxon>Malacalcyonacea</taxon>
        <taxon>Plexauridae</taxon>
        <taxon>Paramuricea</taxon>
    </lineage>
</organism>
<dbReference type="InterPro" id="IPR000742">
    <property type="entry name" value="EGF"/>
</dbReference>
<dbReference type="AlphaFoldDB" id="A0A7D9ELT6"/>